<feature type="region of interest" description="Disordered" evidence="1">
    <location>
        <begin position="1"/>
        <end position="35"/>
    </location>
</feature>
<evidence type="ECO:0000256" key="1">
    <source>
        <dbReference type="SAM" id="MobiDB-lite"/>
    </source>
</evidence>
<feature type="compositionally biased region" description="Low complexity" evidence="1">
    <location>
        <begin position="10"/>
        <end position="29"/>
    </location>
</feature>
<gene>
    <name evidence="2" type="ORF">SPIL2461_LOCUS23282</name>
</gene>
<dbReference type="OrthoDB" id="406948at2759"/>
<dbReference type="AlphaFoldDB" id="A0A812YIM1"/>
<dbReference type="EMBL" id="CAJNIZ010048104">
    <property type="protein sequence ID" value="CAE7782473.1"/>
    <property type="molecule type" value="Genomic_DNA"/>
</dbReference>
<sequence>MDAHPKLLRSVSAPSVSSSTTTGGAATASQHSDDDDLDDVCDMWARMKTVPAPAVATGAPMAKSSDLGKWFEDARDIHACRNLLFEQHWFRTDAHGRSFREFPALTDELRLCPAFNGKKNCCQSGLEHEQALYFAYWRQIFKSKITRVKQSQMATLQVQSEPIFNNEDGEQDREQFWSALRKYEKILDPSAGHARCLSTLLVYVAGMICFGCDAAWKREVHLGATGKLLRVLIPEGNCIELWTQCAEFGAQARQLREAVLDSSLAMRARLPLEYLQMFEDQQHLCDWAHDVIAMHPFTRPGEVEREGTPPVREIGGRRLANTSGSFSELTVEYDVMKEGRSSGFDTYWEGMRAQSSCHRLDASSFAIILAMLATWHIFEGRAEEMRP</sequence>
<organism evidence="2 3">
    <name type="scientific">Symbiodinium pilosum</name>
    <name type="common">Dinoflagellate</name>
    <dbReference type="NCBI Taxonomy" id="2952"/>
    <lineage>
        <taxon>Eukaryota</taxon>
        <taxon>Sar</taxon>
        <taxon>Alveolata</taxon>
        <taxon>Dinophyceae</taxon>
        <taxon>Suessiales</taxon>
        <taxon>Symbiodiniaceae</taxon>
        <taxon>Symbiodinium</taxon>
    </lineage>
</organism>
<evidence type="ECO:0000313" key="2">
    <source>
        <dbReference type="EMBL" id="CAE7782473.1"/>
    </source>
</evidence>
<comment type="caution">
    <text evidence="2">The sequence shown here is derived from an EMBL/GenBank/DDBJ whole genome shotgun (WGS) entry which is preliminary data.</text>
</comment>
<keyword evidence="3" id="KW-1185">Reference proteome</keyword>
<proteinExistence type="predicted"/>
<protein>
    <submittedName>
        <fullName evidence="2">Uncharacterized protein</fullName>
    </submittedName>
</protein>
<dbReference type="Proteomes" id="UP000649617">
    <property type="component" value="Unassembled WGS sequence"/>
</dbReference>
<accession>A0A812YIM1</accession>
<name>A0A812YIM1_SYMPI</name>
<reference evidence="2" key="1">
    <citation type="submission" date="2021-02" db="EMBL/GenBank/DDBJ databases">
        <authorList>
            <person name="Dougan E. K."/>
            <person name="Rhodes N."/>
            <person name="Thang M."/>
            <person name="Chan C."/>
        </authorList>
    </citation>
    <scope>NUCLEOTIDE SEQUENCE</scope>
</reference>
<evidence type="ECO:0000313" key="3">
    <source>
        <dbReference type="Proteomes" id="UP000649617"/>
    </source>
</evidence>